<reference evidence="1" key="1">
    <citation type="journal article" date="2022" name="Int. J. Mol. Sci.">
        <title>Draft Genome of Tanacetum Coccineum: Genomic Comparison of Closely Related Tanacetum-Family Plants.</title>
        <authorList>
            <person name="Yamashiro T."/>
            <person name="Shiraishi A."/>
            <person name="Nakayama K."/>
            <person name="Satake H."/>
        </authorList>
    </citation>
    <scope>NUCLEOTIDE SEQUENCE</scope>
</reference>
<proteinExistence type="predicted"/>
<organism evidence="1 2">
    <name type="scientific">Tanacetum coccineum</name>
    <dbReference type="NCBI Taxonomy" id="301880"/>
    <lineage>
        <taxon>Eukaryota</taxon>
        <taxon>Viridiplantae</taxon>
        <taxon>Streptophyta</taxon>
        <taxon>Embryophyta</taxon>
        <taxon>Tracheophyta</taxon>
        <taxon>Spermatophyta</taxon>
        <taxon>Magnoliopsida</taxon>
        <taxon>eudicotyledons</taxon>
        <taxon>Gunneridae</taxon>
        <taxon>Pentapetalae</taxon>
        <taxon>asterids</taxon>
        <taxon>campanulids</taxon>
        <taxon>Asterales</taxon>
        <taxon>Asteraceae</taxon>
        <taxon>Asteroideae</taxon>
        <taxon>Anthemideae</taxon>
        <taxon>Anthemidinae</taxon>
        <taxon>Tanacetum</taxon>
    </lineage>
</organism>
<accession>A0ABQ5IAW8</accession>
<dbReference type="Proteomes" id="UP001151760">
    <property type="component" value="Unassembled WGS sequence"/>
</dbReference>
<gene>
    <name evidence="1" type="ORF">Tco_1092810</name>
</gene>
<comment type="caution">
    <text evidence="1">The sequence shown here is derived from an EMBL/GenBank/DDBJ whole genome shotgun (WGS) entry which is preliminary data.</text>
</comment>
<sequence length="120" mass="12984">MILGRCCCRPLSEIDIYYPFYPFQPRAGCYVSDVVGWDIRVDGGGGVLGDTLASSARSFGGELPELTRRLRTVDLSRGGVPLLPALIGTAPTDYLGRAAGTVEFPRVLSLLGRVKFCLYP</sequence>
<evidence type="ECO:0000313" key="1">
    <source>
        <dbReference type="EMBL" id="GJT97292.1"/>
    </source>
</evidence>
<protein>
    <submittedName>
        <fullName evidence="1">Uncharacterized protein</fullName>
    </submittedName>
</protein>
<name>A0ABQ5IAW8_9ASTR</name>
<reference evidence="1" key="2">
    <citation type="submission" date="2022-01" db="EMBL/GenBank/DDBJ databases">
        <authorList>
            <person name="Yamashiro T."/>
            <person name="Shiraishi A."/>
            <person name="Satake H."/>
            <person name="Nakayama K."/>
        </authorList>
    </citation>
    <scope>NUCLEOTIDE SEQUENCE</scope>
</reference>
<keyword evidence="2" id="KW-1185">Reference proteome</keyword>
<dbReference type="EMBL" id="BQNB010020564">
    <property type="protein sequence ID" value="GJT97292.1"/>
    <property type="molecule type" value="Genomic_DNA"/>
</dbReference>
<evidence type="ECO:0000313" key="2">
    <source>
        <dbReference type="Proteomes" id="UP001151760"/>
    </source>
</evidence>